<keyword evidence="2" id="KW-0677">Repeat</keyword>
<reference evidence="3" key="1">
    <citation type="submission" date="2022-03" db="EMBL/GenBank/DDBJ databases">
        <title>Draft genome sequence of Aduncisulcus paluster, a free-living microaerophilic Fornicata.</title>
        <authorList>
            <person name="Yuyama I."/>
            <person name="Kume K."/>
            <person name="Tamura T."/>
            <person name="Inagaki Y."/>
            <person name="Hashimoto T."/>
        </authorList>
    </citation>
    <scope>NUCLEOTIDE SEQUENCE</scope>
    <source>
        <strain evidence="3">NY0171</strain>
    </source>
</reference>
<dbReference type="InterPro" id="IPR032675">
    <property type="entry name" value="LRR_dom_sf"/>
</dbReference>
<evidence type="ECO:0000313" key="4">
    <source>
        <dbReference type="Proteomes" id="UP001057375"/>
    </source>
</evidence>
<dbReference type="PANTHER" id="PTHR46652">
    <property type="entry name" value="LEUCINE-RICH REPEAT AND IQ DOMAIN-CONTAINING PROTEIN 1-RELATED"/>
    <property type="match status" value="1"/>
</dbReference>
<feature type="non-terminal residue" evidence="3">
    <location>
        <position position="261"/>
    </location>
</feature>
<dbReference type="InterPro" id="IPR001611">
    <property type="entry name" value="Leu-rich_rpt"/>
</dbReference>
<sequence>MTVSTANITVTDELLTNIPKTVTELIMNNVSVPAGKSFSDFTVLTTLSLQSDSTFDSSASTPFPSSLTSLNLSDTTGFTDMSKIPTDVVTLVVDGISLANKSSLSALTELESFSANNTGFTDADTFHIYKLENLTTLSLQSNDLTDISLLFNLKATLTSLDVSSNKIWLTDGDVLSYPTAITLAYSDQDPAAHTSCEYSEDSSFYPTANQPSNTVCKEVWSGVYRTECAMFSYRDYTVESTLTCVSLDDEASIPSCVSTLE</sequence>
<organism evidence="3 4">
    <name type="scientific">Aduncisulcus paluster</name>
    <dbReference type="NCBI Taxonomy" id="2918883"/>
    <lineage>
        <taxon>Eukaryota</taxon>
        <taxon>Metamonada</taxon>
        <taxon>Carpediemonas-like organisms</taxon>
        <taxon>Aduncisulcus</taxon>
    </lineage>
</organism>
<dbReference type="PROSITE" id="PS51450">
    <property type="entry name" value="LRR"/>
    <property type="match status" value="1"/>
</dbReference>
<dbReference type="Gene3D" id="3.80.10.10">
    <property type="entry name" value="Ribonuclease Inhibitor"/>
    <property type="match status" value="1"/>
</dbReference>
<keyword evidence="1" id="KW-0433">Leucine-rich repeat</keyword>
<accession>A0ABQ5KMJ3</accession>
<dbReference type="EMBL" id="BQXS01003111">
    <property type="protein sequence ID" value="GKT33725.1"/>
    <property type="molecule type" value="Genomic_DNA"/>
</dbReference>
<gene>
    <name evidence="3" type="ORF">ADUPG1_002605</name>
</gene>
<protein>
    <submittedName>
        <fullName evidence="3">Uncharacterized protein</fullName>
    </submittedName>
</protein>
<proteinExistence type="predicted"/>
<name>A0ABQ5KMJ3_9EUKA</name>
<dbReference type="SUPFAM" id="SSF52058">
    <property type="entry name" value="L domain-like"/>
    <property type="match status" value="1"/>
</dbReference>
<evidence type="ECO:0000256" key="1">
    <source>
        <dbReference type="ARBA" id="ARBA00022614"/>
    </source>
</evidence>
<dbReference type="Proteomes" id="UP001057375">
    <property type="component" value="Unassembled WGS sequence"/>
</dbReference>
<comment type="caution">
    <text evidence="3">The sequence shown here is derived from an EMBL/GenBank/DDBJ whole genome shotgun (WGS) entry which is preliminary data.</text>
</comment>
<evidence type="ECO:0000313" key="3">
    <source>
        <dbReference type="EMBL" id="GKT33725.1"/>
    </source>
</evidence>
<keyword evidence="4" id="KW-1185">Reference proteome</keyword>
<evidence type="ECO:0000256" key="2">
    <source>
        <dbReference type="ARBA" id="ARBA00022737"/>
    </source>
</evidence>
<dbReference type="InterPro" id="IPR050836">
    <property type="entry name" value="SDS22/Internalin_LRR"/>
</dbReference>
<dbReference type="PANTHER" id="PTHR46652:SF3">
    <property type="entry name" value="LEUCINE-RICH REPEAT-CONTAINING PROTEIN 9"/>
    <property type="match status" value="1"/>
</dbReference>